<evidence type="ECO:0008006" key="3">
    <source>
        <dbReference type="Google" id="ProtNLM"/>
    </source>
</evidence>
<organism evidence="1 2">
    <name type="scientific">Streptomyces axinellae</name>
    <dbReference type="NCBI Taxonomy" id="552788"/>
    <lineage>
        <taxon>Bacteria</taxon>
        <taxon>Bacillati</taxon>
        <taxon>Actinomycetota</taxon>
        <taxon>Actinomycetes</taxon>
        <taxon>Kitasatosporales</taxon>
        <taxon>Streptomycetaceae</taxon>
        <taxon>Streptomyces</taxon>
    </lineage>
</organism>
<comment type="caution">
    <text evidence="1">The sequence shown here is derived from an EMBL/GenBank/DDBJ whole genome shotgun (WGS) entry which is preliminary data.</text>
</comment>
<name>A0ABP6C8E8_9ACTN</name>
<evidence type="ECO:0000313" key="1">
    <source>
        <dbReference type="EMBL" id="GAA2602556.1"/>
    </source>
</evidence>
<proteinExistence type="predicted"/>
<keyword evidence="2" id="KW-1185">Reference proteome</keyword>
<sequence>MQVEEFETIASASPETVTLEFLGGRIGVKKAPDGDHGEIIRWLLTRCRQLRPDLWLYGRRGLIVEAHRTGRARADGVLAPHGHFAAHG</sequence>
<reference evidence="2" key="1">
    <citation type="journal article" date="2019" name="Int. J. Syst. Evol. Microbiol.">
        <title>The Global Catalogue of Microorganisms (GCM) 10K type strain sequencing project: providing services to taxonomists for standard genome sequencing and annotation.</title>
        <authorList>
            <consortium name="The Broad Institute Genomics Platform"/>
            <consortium name="The Broad Institute Genome Sequencing Center for Infectious Disease"/>
            <person name="Wu L."/>
            <person name="Ma J."/>
        </authorList>
    </citation>
    <scope>NUCLEOTIDE SEQUENCE [LARGE SCALE GENOMIC DNA]</scope>
    <source>
        <strain evidence="2">JCM 16373</strain>
    </source>
</reference>
<evidence type="ECO:0000313" key="2">
    <source>
        <dbReference type="Proteomes" id="UP001501447"/>
    </source>
</evidence>
<dbReference type="EMBL" id="BAAARJ010000004">
    <property type="protein sequence ID" value="GAA2602556.1"/>
    <property type="molecule type" value="Genomic_DNA"/>
</dbReference>
<accession>A0ABP6C8E8</accession>
<protein>
    <recommendedName>
        <fullName evidence="3">Restriction endonuclease domain-containing protein</fullName>
    </recommendedName>
</protein>
<gene>
    <name evidence="1" type="ORF">GCM10009863_14900</name>
</gene>
<dbReference type="Proteomes" id="UP001501447">
    <property type="component" value="Unassembled WGS sequence"/>
</dbReference>